<dbReference type="Pfam" id="PF12464">
    <property type="entry name" value="Mac"/>
    <property type="match status" value="1"/>
</dbReference>
<keyword evidence="3" id="KW-0012">Acyltransferase</keyword>
<dbReference type="Proteomes" id="UP000452235">
    <property type="component" value="Unassembled WGS sequence"/>
</dbReference>
<dbReference type="SMART" id="SM01266">
    <property type="entry name" value="Mac"/>
    <property type="match status" value="1"/>
</dbReference>
<dbReference type="CDD" id="cd03357">
    <property type="entry name" value="LbH_MAT_GAT"/>
    <property type="match status" value="1"/>
</dbReference>
<dbReference type="PANTHER" id="PTHR23416:SF23">
    <property type="entry name" value="ACETYLTRANSFERASE C18B11.09C-RELATED"/>
    <property type="match status" value="1"/>
</dbReference>
<keyword evidence="2" id="KW-0808">Transferase</keyword>
<dbReference type="AlphaFoldDB" id="A0A5M3Z022"/>
<evidence type="ECO:0000256" key="1">
    <source>
        <dbReference type="ARBA" id="ARBA00007274"/>
    </source>
</evidence>
<dbReference type="Gene3D" id="2.160.10.10">
    <property type="entry name" value="Hexapeptide repeat proteins"/>
    <property type="match status" value="1"/>
</dbReference>
<dbReference type="GO" id="GO:0016407">
    <property type="term" value="F:acetyltransferase activity"/>
    <property type="evidence" value="ECO:0007669"/>
    <property type="project" value="InterPro"/>
</dbReference>
<keyword evidence="6" id="KW-1185">Reference proteome</keyword>
<evidence type="ECO:0000256" key="2">
    <source>
        <dbReference type="ARBA" id="ARBA00022679"/>
    </source>
</evidence>
<organism evidence="5 6">
    <name type="scientific">Aspergillus terreus</name>
    <dbReference type="NCBI Taxonomy" id="33178"/>
    <lineage>
        <taxon>Eukaryota</taxon>
        <taxon>Fungi</taxon>
        <taxon>Dikarya</taxon>
        <taxon>Ascomycota</taxon>
        <taxon>Pezizomycotina</taxon>
        <taxon>Eurotiomycetes</taxon>
        <taxon>Eurotiomycetidae</taxon>
        <taxon>Eurotiales</taxon>
        <taxon>Aspergillaceae</taxon>
        <taxon>Aspergillus</taxon>
        <taxon>Aspergillus subgen. Circumdati</taxon>
    </lineage>
</organism>
<gene>
    <name evidence="5" type="ORF">ATEIFO6365_0005003900</name>
</gene>
<dbReference type="EMBL" id="BLJY01000005">
    <property type="protein sequence ID" value="GFF15849.1"/>
    <property type="molecule type" value="Genomic_DNA"/>
</dbReference>
<dbReference type="InterPro" id="IPR051159">
    <property type="entry name" value="Hexapeptide_acetyltransf"/>
</dbReference>
<dbReference type="OrthoDB" id="25818at2759"/>
<feature type="region of interest" description="Disordered" evidence="4">
    <location>
        <begin position="210"/>
        <end position="237"/>
    </location>
</feature>
<dbReference type="Pfam" id="PF00132">
    <property type="entry name" value="Hexapep"/>
    <property type="match status" value="1"/>
</dbReference>
<reference evidence="5 6" key="1">
    <citation type="submission" date="2020-01" db="EMBL/GenBank/DDBJ databases">
        <title>Aspergillus terreus IFO 6365 whole genome shotgun sequence.</title>
        <authorList>
            <person name="Kanamasa S."/>
            <person name="Takahashi H."/>
        </authorList>
    </citation>
    <scope>NUCLEOTIDE SEQUENCE [LARGE SCALE GENOMIC DNA]</scope>
    <source>
        <strain evidence="5 6">IFO 6365</strain>
    </source>
</reference>
<dbReference type="InterPro" id="IPR011004">
    <property type="entry name" value="Trimer_LpxA-like_sf"/>
</dbReference>
<dbReference type="FunFam" id="2.160.10.10:FF:000025">
    <property type="entry name" value="Hexapeptide-repeat containing-acetyltransferase"/>
    <property type="match status" value="1"/>
</dbReference>
<dbReference type="GO" id="GO:0008374">
    <property type="term" value="F:O-acyltransferase activity"/>
    <property type="evidence" value="ECO:0007669"/>
    <property type="project" value="TreeGrafter"/>
</dbReference>
<accession>A0A5M3Z022</accession>
<evidence type="ECO:0000313" key="5">
    <source>
        <dbReference type="EMBL" id="GFF15849.1"/>
    </source>
</evidence>
<evidence type="ECO:0000313" key="6">
    <source>
        <dbReference type="Proteomes" id="UP000452235"/>
    </source>
</evidence>
<dbReference type="InterPro" id="IPR024688">
    <property type="entry name" value="Mac_dom"/>
</dbReference>
<evidence type="ECO:0000256" key="4">
    <source>
        <dbReference type="SAM" id="MobiDB-lite"/>
    </source>
</evidence>
<dbReference type="InterPro" id="IPR001451">
    <property type="entry name" value="Hexapep"/>
</dbReference>
<sequence>MSVAATEKRPEIIEIARSLNHVPMCEDYERMISGMMYNPLLPRLQEARHRARGVAQDYNNLDAKSVPYDKIYDTRMELLKNIVGRVGSGTFVEPPFLPDYGCNISIGKDCFINFNFTALDTSLIIIGDRVQFGPNVGIFTAGHDVSILSRRKFVEFGHPVRIGDDCWIGGNVTILPGVTIGEGCTIGAGSVVTKDIPPFSVAVGSPCRVKRTTPSAEEEEKDPNNPYRNLTRADREE</sequence>
<name>A0A5M3Z022_ASPTE</name>
<dbReference type="PANTHER" id="PTHR23416">
    <property type="entry name" value="SIALIC ACID SYNTHASE-RELATED"/>
    <property type="match status" value="1"/>
</dbReference>
<proteinExistence type="inferred from homology"/>
<dbReference type="SUPFAM" id="SSF51161">
    <property type="entry name" value="Trimeric LpxA-like enzymes"/>
    <property type="match status" value="1"/>
</dbReference>
<evidence type="ECO:0000256" key="3">
    <source>
        <dbReference type="ARBA" id="ARBA00023315"/>
    </source>
</evidence>
<comment type="caution">
    <text evidence="5">The sequence shown here is derived from an EMBL/GenBank/DDBJ whole genome shotgun (WGS) entry which is preliminary data.</text>
</comment>
<comment type="similarity">
    <text evidence="1">Belongs to the transferase hexapeptide repeat family.</text>
</comment>
<dbReference type="VEuPathDB" id="FungiDB:ATEG_04984"/>
<protein>
    <submittedName>
        <fullName evidence="5">Nodulation protein L</fullName>
    </submittedName>
</protein>